<dbReference type="PATRIC" id="fig|1227456.3.peg.1921"/>
<protein>
    <submittedName>
        <fullName evidence="1">Uncharacterized protein</fullName>
    </submittedName>
</protein>
<evidence type="ECO:0000313" key="2">
    <source>
        <dbReference type="Proteomes" id="UP000011625"/>
    </source>
</evidence>
<comment type="caution">
    <text evidence="1">The sequence shown here is derived from an EMBL/GenBank/DDBJ whole genome shotgun (WGS) entry which is preliminary data.</text>
</comment>
<dbReference type="AlphaFoldDB" id="M0N7F5"/>
<name>M0N7F5_9EURY</name>
<reference evidence="1 2" key="1">
    <citation type="journal article" date="2014" name="PLoS Genet.">
        <title>Phylogenetically driven sequencing of extremely halophilic archaea reveals strategies for static and dynamic osmo-response.</title>
        <authorList>
            <person name="Becker E.A."/>
            <person name="Seitzer P.M."/>
            <person name="Tritt A."/>
            <person name="Larsen D."/>
            <person name="Krusor M."/>
            <person name="Yao A.I."/>
            <person name="Wu D."/>
            <person name="Madern D."/>
            <person name="Eisen J.A."/>
            <person name="Darling A.E."/>
            <person name="Facciotti M.T."/>
        </authorList>
    </citation>
    <scope>NUCLEOTIDE SEQUENCE [LARGE SCALE GENOMIC DNA]</scope>
    <source>
        <strain evidence="1 2">DSM 8989</strain>
    </source>
</reference>
<organism evidence="1 2">
    <name type="scientific">Halococcus salifodinae DSM 8989</name>
    <dbReference type="NCBI Taxonomy" id="1227456"/>
    <lineage>
        <taxon>Archaea</taxon>
        <taxon>Methanobacteriati</taxon>
        <taxon>Methanobacteriota</taxon>
        <taxon>Stenosarchaea group</taxon>
        <taxon>Halobacteria</taxon>
        <taxon>Halobacteriales</taxon>
        <taxon>Halococcaceae</taxon>
        <taxon>Halococcus</taxon>
    </lineage>
</organism>
<proteinExistence type="predicted"/>
<gene>
    <name evidence="1" type="ORF">C450_09518</name>
</gene>
<accession>M0N7F5</accession>
<dbReference type="Proteomes" id="UP000011625">
    <property type="component" value="Unassembled WGS sequence"/>
</dbReference>
<sequence length="105" mass="12038">MYTVWIDGLAEFRLWERIRSLLVLAECAKFFASHQLSDTFGILKRHEKSELSSVCLCNLVCFKLLGKYIQKLSFLTGYLVSKLNLETVVAFIADVVSSDKVRIFL</sequence>
<dbReference type="EMBL" id="AOME01000052">
    <property type="protein sequence ID" value="EMA53044.1"/>
    <property type="molecule type" value="Genomic_DNA"/>
</dbReference>
<evidence type="ECO:0000313" key="1">
    <source>
        <dbReference type="EMBL" id="EMA53044.1"/>
    </source>
</evidence>
<keyword evidence="2" id="KW-1185">Reference proteome</keyword>